<dbReference type="EMBL" id="JAOF01000001">
    <property type="protein sequence ID" value="EUA48262.1"/>
    <property type="molecule type" value="Genomic_DNA"/>
</dbReference>
<evidence type="ECO:0000256" key="1">
    <source>
        <dbReference type="SAM" id="MobiDB-lite"/>
    </source>
</evidence>
<evidence type="ECO:0000313" key="2">
    <source>
        <dbReference type="EMBL" id="EUA48262.1"/>
    </source>
</evidence>
<protein>
    <submittedName>
        <fullName evidence="2">Uncharacterized protein</fullName>
    </submittedName>
</protein>
<comment type="caution">
    <text evidence="2">The sequence shown here is derived from an EMBL/GenBank/DDBJ whole genome shotgun (WGS) entry which is preliminary data.</text>
</comment>
<proteinExistence type="predicted"/>
<accession>A0A829Q5Q6</accession>
<sequence>MRRLDSMTGGVHHSSTAQRDPIPGAKRSNHQKARRMRGETGG</sequence>
<evidence type="ECO:0000313" key="3">
    <source>
        <dbReference type="Proteomes" id="UP000020103"/>
    </source>
</evidence>
<reference evidence="2 3" key="1">
    <citation type="submission" date="2013-12" db="EMBL/GenBank/DDBJ databases">
        <authorList>
            <person name="Madinger N."/>
            <person name="Lenaerts A."/>
            <person name="Ordway D."/>
            <person name="DeGroote M.A."/>
            <person name="Parker T."/>
            <person name="Sizemore C."/>
            <person name="Tallon L.J."/>
            <person name="Sadzewicz L.K."/>
            <person name="Sengamalay N."/>
            <person name="Fraser C.M."/>
            <person name="Hine E."/>
            <person name="Shefchek K.A."/>
            <person name="Das S.P."/>
            <person name="Tettelin H."/>
        </authorList>
    </citation>
    <scope>NUCLEOTIDE SEQUENCE [LARGE SCALE GENOMIC DNA]</scope>
    <source>
        <strain evidence="2 3">21</strain>
    </source>
</reference>
<name>A0A829Q5Q6_9MYCO</name>
<gene>
    <name evidence="2" type="ORF">I543_3154</name>
</gene>
<dbReference type="Proteomes" id="UP000020103">
    <property type="component" value="Unassembled WGS sequence"/>
</dbReference>
<organism evidence="2 3">
    <name type="scientific">Mycobacteroides abscessus 21</name>
    <dbReference type="NCBI Taxonomy" id="1299324"/>
    <lineage>
        <taxon>Bacteria</taxon>
        <taxon>Bacillati</taxon>
        <taxon>Actinomycetota</taxon>
        <taxon>Actinomycetes</taxon>
        <taxon>Mycobacteriales</taxon>
        <taxon>Mycobacteriaceae</taxon>
        <taxon>Mycobacteroides</taxon>
        <taxon>Mycobacteroides abscessus</taxon>
    </lineage>
</organism>
<dbReference type="AlphaFoldDB" id="A0A829Q5Q6"/>
<feature type="region of interest" description="Disordered" evidence="1">
    <location>
        <begin position="1"/>
        <end position="42"/>
    </location>
</feature>